<protein>
    <submittedName>
        <fullName evidence="2">Uncharacterized protein</fullName>
    </submittedName>
</protein>
<reference evidence="2 3" key="1">
    <citation type="submission" date="2023-08" db="EMBL/GenBank/DDBJ databases">
        <title>A Necator americanus chromosomal reference genome.</title>
        <authorList>
            <person name="Ilik V."/>
            <person name="Petrzelkova K.J."/>
            <person name="Pardy F."/>
            <person name="Fuh T."/>
            <person name="Niatou-Singa F.S."/>
            <person name="Gouil Q."/>
            <person name="Baker L."/>
            <person name="Ritchie M.E."/>
            <person name="Jex A.R."/>
            <person name="Gazzola D."/>
            <person name="Li H."/>
            <person name="Toshio Fujiwara R."/>
            <person name="Zhan B."/>
            <person name="Aroian R.V."/>
            <person name="Pafco B."/>
            <person name="Schwarz E.M."/>
        </authorList>
    </citation>
    <scope>NUCLEOTIDE SEQUENCE [LARGE SCALE GENOMIC DNA]</scope>
    <source>
        <strain evidence="2 3">Aroian</strain>
        <tissue evidence="2">Whole animal</tissue>
    </source>
</reference>
<gene>
    <name evidence="2" type="primary">Necator_chrV.g20110</name>
    <name evidence="2" type="ORF">RB195_015318</name>
</gene>
<proteinExistence type="predicted"/>
<evidence type="ECO:0000256" key="1">
    <source>
        <dbReference type="SAM" id="SignalP"/>
    </source>
</evidence>
<evidence type="ECO:0000313" key="3">
    <source>
        <dbReference type="Proteomes" id="UP001303046"/>
    </source>
</evidence>
<feature type="chain" id="PRO_5045437674" evidence="1">
    <location>
        <begin position="20"/>
        <end position="143"/>
    </location>
</feature>
<sequence>MKTSVFLLFVSYFPFSVQWEVIYDPPYPAKYRTCPPEDPNGIFVCVYMSVENCGVKSVRFKFVNEFPKPKRFKHKNSMTYIIKDKKKLKRREKNPRVYFTGILHYCRLVDESCPRIRDFEMRQFKFTDISHDITMTPAGTLYH</sequence>
<comment type="caution">
    <text evidence="2">The sequence shown here is derived from an EMBL/GenBank/DDBJ whole genome shotgun (WGS) entry which is preliminary data.</text>
</comment>
<dbReference type="Proteomes" id="UP001303046">
    <property type="component" value="Unassembled WGS sequence"/>
</dbReference>
<keyword evidence="1" id="KW-0732">Signal</keyword>
<name>A0ABR1E489_NECAM</name>
<keyword evidence="3" id="KW-1185">Reference proteome</keyword>
<accession>A0ABR1E489</accession>
<evidence type="ECO:0000313" key="2">
    <source>
        <dbReference type="EMBL" id="KAK6757420.1"/>
    </source>
</evidence>
<dbReference type="EMBL" id="JAVFWL010000005">
    <property type="protein sequence ID" value="KAK6757420.1"/>
    <property type="molecule type" value="Genomic_DNA"/>
</dbReference>
<organism evidence="2 3">
    <name type="scientific">Necator americanus</name>
    <name type="common">Human hookworm</name>
    <dbReference type="NCBI Taxonomy" id="51031"/>
    <lineage>
        <taxon>Eukaryota</taxon>
        <taxon>Metazoa</taxon>
        <taxon>Ecdysozoa</taxon>
        <taxon>Nematoda</taxon>
        <taxon>Chromadorea</taxon>
        <taxon>Rhabditida</taxon>
        <taxon>Rhabditina</taxon>
        <taxon>Rhabditomorpha</taxon>
        <taxon>Strongyloidea</taxon>
        <taxon>Ancylostomatidae</taxon>
        <taxon>Bunostominae</taxon>
        <taxon>Necator</taxon>
    </lineage>
</organism>
<feature type="signal peptide" evidence="1">
    <location>
        <begin position="1"/>
        <end position="19"/>
    </location>
</feature>